<organism evidence="1 2">
    <name type="scientific">Suillus placidus</name>
    <dbReference type="NCBI Taxonomy" id="48579"/>
    <lineage>
        <taxon>Eukaryota</taxon>
        <taxon>Fungi</taxon>
        <taxon>Dikarya</taxon>
        <taxon>Basidiomycota</taxon>
        <taxon>Agaricomycotina</taxon>
        <taxon>Agaricomycetes</taxon>
        <taxon>Agaricomycetidae</taxon>
        <taxon>Boletales</taxon>
        <taxon>Suillineae</taxon>
        <taxon>Suillaceae</taxon>
        <taxon>Suillus</taxon>
    </lineage>
</organism>
<sequence>MEQGRGQRWSLASRLPNLFEDLEWTNPHLAHTFSELSKHLSNAQGSVGSTYRAAANQVTTGLASSSPPDLVIILIASEYSCSAIIVPTSGEPRHVPLPSIALTDLRTLKDRFTRAIRQASRMNPGDLRTDLIVLLRTIWDGIMLPIVNVLEHITKLKRRSRIWLCPTAAFTSIPLHAANLFLTKADRSGKEPCLEDLYICSYTPILLALIRTRQMMKKRVHPSFVAIGQGQTGTRQGKALSAVDSKLELVRRLASATAKRTTISGDAATRAGADEVHLAAGLQFSGFKSVIGTLWEVDDAVAKHVESFYENMFKDLLMMVAWAPNRATHALKTKVPLEQKMVFIHIDTFAGQCYSRDDKLTNGYA</sequence>
<reference evidence="1" key="1">
    <citation type="journal article" date="2020" name="New Phytol.">
        <title>Comparative genomics reveals dynamic genome evolution in host specialist ectomycorrhizal fungi.</title>
        <authorList>
            <person name="Lofgren L.A."/>
            <person name="Nguyen N.H."/>
            <person name="Vilgalys R."/>
            <person name="Ruytinx J."/>
            <person name="Liao H.L."/>
            <person name="Branco S."/>
            <person name="Kuo A."/>
            <person name="LaButti K."/>
            <person name="Lipzen A."/>
            <person name="Andreopoulos W."/>
            <person name="Pangilinan J."/>
            <person name="Riley R."/>
            <person name="Hundley H."/>
            <person name="Na H."/>
            <person name="Barry K."/>
            <person name="Grigoriev I.V."/>
            <person name="Stajich J.E."/>
            <person name="Kennedy P.G."/>
        </authorList>
    </citation>
    <scope>NUCLEOTIDE SEQUENCE</scope>
    <source>
        <strain evidence="1">DOB743</strain>
    </source>
</reference>
<protein>
    <recommendedName>
        <fullName evidence="3">CHAT domain-containing protein</fullName>
    </recommendedName>
</protein>
<comment type="caution">
    <text evidence="1">The sequence shown here is derived from an EMBL/GenBank/DDBJ whole genome shotgun (WGS) entry which is preliminary data.</text>
</comment>
<dbReference type="OrthoDB" id="2676689at2759"/>
<name>A0A9P6ZPB6_9AGAM</name>
<keyword evidence="2" id="KW-1185">Reference proteome</keyword>
<accession>A0A9P6ZPB6</accession>
<evidence type="ECO:0000313" key="2">
    <source>
        <dbReference type="Proteomes" id="UP000714275"/>
    </source>
</evidence>
<dbReference type="Proteomes" id="UP000714275">
    <property type="component" value="Unassembled WGS sequence"/>
</dbReference>
<proteinExistence type="predicted"/>
<gene>
    <name evidence="1" type="ORF">EV702DRAFT_1270219</name>
</gene>
<evidence type="ECO:0000313" key="1">
    <source>
        <dbReference type="EMBL" id="KAG1774021.1"/>
    </source>
</evidence>
<dbReference type="EMBL" id="JABBWD010000045">
    <property type="protein sequence ID" value="KAG1774021.1"/>
    <property type="molecule type" value="Genomic_DNA"/>
</dbReference>
<dbReference type="AlphaFoldDB" id="A0A9P6ZPB6"/>
<evidence type="ECO:0008006" key="3">
    <source>
        <dbReference type="Google" id="ProtNLM"/>
    </source>
</evidence>